<dbReference type="Pfam" id="PF00534">
    <property type="entry name" value="Glycos_transf_1"/>
    <property type="match status" value="1"/>
</dbReference>
<sequence length="365" mass="39792">MSKTEVWYLIGTLAVGGTERTLVDLVNNLNRTRFEPTVWTITEPGPLASELSDVPVRSLGATGKHDARAPVRFFRALRSERPDVLQSFLFFDNTLARLASLFAQDVTVVTGVREVPDDPSLVRSAVRRVTLPLSDRVVSNSAAGATFVIERGADERDVSVVRNGRDLSVYESATASEDVRAGIGVPEDAPLVGTVGRLVERKGHHDLLDAWPTVLDHHPDAHLVIVGDGPEREALERHIRRISSKNTVHLTGTRDDVPELLDAFDVFAFPSHYEGLPGALLEAMAAGLPIVTTPVDGNAELVHDGRSGRHVPVRDPNALAEELIDLLSNPDDAEALRTRAKQRANANFSLDTMVSEFEALYDALD</sequence>
<keyword evidence="3" id="KW-0328">Glycosyltransferase</keyword>
<dbReference type="EC" id="2.4.-.-" evidence="3"/>
<protein>
    <submittedName>
        <fullName evidence="3">Glycosyltransferase</fullName>
        <ecNumber evidence="3">2.4.-.-</ecNumber>
    </submittedName>
</protein>
<dbReference type="AlphaFoldDB" id="A0A8U0ILR8"/>
<dbReference type="EMBL" id="CP096658">
    <property type="protein sequence ID" value="UPW01292.1"/>
    <property type="molecule type" value="Genomic_DNA"/>
</dbReference>
<evidence type="ECO:0000259" key="1">
    <source>
        <dbReference type="Pfam" id="PF00534"/>
    </source>
</evidence>
<dbReference type="Pfam" id="PF13439">
    <property type="entry name" value="Glyco_transf_4"/>
    <property type="match status" value="1"/>
</dbReference>
<proteinExistence type="predicted"/>
<reference evidence="3" key="1">
    <citation type="submission" date="2022-04" db="EMBL/GenBank/DDBJ databases">
        <title>Diverse halophilic archaea isolated from saline environments.</title>
        <authorList>
            <person name="Cui H.-L."/>
        </authorList>
    </citation>
    <scope>NUCLEOTIDE SEQUENCE</scope>
    <source>
        <strain evidence="3">XZYJT40</strain>
    </source>
</reference>
<dbReference type="SUPFAM" id="SSF53756">
    <property type="entry name" value="UDP-Glycosyltransferase/glycogen phosphorylase"/>
    <property type="match status" value="1"/>
</dbReference>
<feature type="domain" description="Glycosyl transferase family 1" evidence="1">
    <location>
        <begin position="178"/>
        <end position="343"/>
    </location>
</feature>
<gene>
    <name evidence="3" type="ORF">M0R88_04105</name>
</gene>
<organism evidence="3 4">
    <name type="scientific">Halorussus gelatinilyticus</name>
    <dbReference type="NCBI Taxonomy" id="2937524"/>
    <lineage>
        <taxon>Archaea</taxon>
        <taxon>Methanobacteriati</taxon>
        <taxon>Methanobacteriota</taxon>
        <taxon>Stenosarchaea group</taxon>
        <taxon>Halobacteria</taxon>
        <taxon>Halobacteriales</taxon>
        <taxon>Haladaptataceae</taxon>
        <taxon>Halorussus</taxon>
    </lineage>
</organism>
<dbReference type="InterPro" id="IPR028098">
    <property type="entry name" value="Glyco_trans_4-like_N"/>
</dbReference>
<evidence type="ECO:0000313" key="4">
    <source>
        <dbReference type="Proteomes" id="UP000830434"/>
    </source>
</evidence>
<evidence type="ECO:0000259" key="2">
    <source>
        <dbReference type="Pfam" id="PF13439"/>
    </source>
</evidence>
<accession>A0A8U0ILR8</accession>
<dbReference type="GO" id="GO:0016757">
    <property type="term" value="F:glycosyltransferase activity"/>
    <property type="evidence" value="ECO:0007669"/>
    <property type="project" value="UniProtKB-KW"/>
</dbReference>
<name>A0A8U0ILR8_9EURY</name>
<dbReference type="KEGG" id="haxz:M0R88_04105"/>
<dbReference type="GeneID" id="72189010"/>
<feature type="domain" description="Glycosyltransferase subfamily 4-like N-terminal" evidence="2">
    <location>
        <begin position="15"/>
        <end position="168"/>
    </location>
</feature>
<dbReference type="PANTHER" id="PTHR12526:SF630">
    <property type="entry name" value="GLYCOSYLTRANSFERASE"/>
    <property type="match status" value="1"/>
</dbReference>
<dbReference type="PANTHER" id="PTHR12526">
    <property type="entry name" value="GLYCOSYLTRANSFERASE"/>
    <property type="match status" value="1"/>
</dbReference>
<dbReference type="Gene3D" id="3.40.50.2000">
    <property type="entry name" value="Glycogen Phosphorylase B"/>
    <property type="match status" value="2"/>
</dbReference>
<dbReference type="Proteomes" id="UP000830434">
    <property type="component" value="Chromosome"/>
</dbReference>
<evidence type="ECO:0000313" key="3">
    <source>
        <dbReference type="EMBL" id="UPW01292.1"/>
    </source>
</evidence>
<dbReference type="InterPro" id="IPR001296">
    <property type="entry name" value="Glyco_trans_1"/>
</dbReference>
<dbReference type="RefSeq" id="WP_248655697.1">
    <property type="nucleotide sequence ID" value="NZ_CP096658.1"/>
</dbReference>
<keyword evidence="4" id="KW-1185">Reference proteome</keyword>
<keyword evidence="3" id="KW-0808">Transferase</keyword>